<dbReference type="Proteomes" id="UP000195569">
    <property type="component" value="Unassembled WGS sequence"/>
</dbReference>
<dbReference type="AlphaFoldDB" id="A0A1N7SPV2"/>
<proteinExistence type="predicted"/>
<organism evidence="2 3">
    <name type="scientific">Paraburkholderia piptadeniae</name>
    <dbReference type="NCBI Taxonomy" id="1701573"/>
    <lineage>
        <taxon>Bacteria</taxon>
        <taxon>Pseudomonadati</taxon>
        <taxon>Pseudomonadota</taxon>
        <taxon>Betaproteobacteria</taxon>
        <taxon>Burkholderiales</taxon>
        <taxon>Burkholderiaceae</taxon>
        <taxon>Paraburkholderia</taxon>
    </lineage>
</organism>
<accession>A0A1N7SPV2</accession>
<gene>
    <name evidence="2" type="ORF">BN2476_680155</name>
</gene>
<feature type="compositionally biased region" description="Basic and acidic residues" evidence="1">
    <location>
        <begin position="615"/>
        <end position="624"/>
    </location>
</feature>
<keyword evidence="3" id="KW-1185">Reference proteome</keyword>
<dbReference type="RefSeq" id="WP_087738436.1">
    <property type="nucleotide sequence ID" value="NZ_CYGY02000068.1"/>
</dbReference>
<evidence type="ECO:0008006" key="4">
    <source>
        <dbReference type="Google" id="ProtNLM"/>
    </source>
</evidence>
<evidence type="ECO:0000256" key="1">
    <source>
        <dbReference type="SAM" id="MobiDB-lite"/>
    </source>
</evidence>
<dbReference type="GO" id="GO:0003676">
    <property type="term" value="F:nucleic acid binding"/>
    <property type="evidence" value="ECO:0007669"/>
    <property type="project" value="InterPro"/>
</dbReference>
<sequence>MIPAKRAQSWSRKEALASAEPLDAWPSVDFELGASPDDKTKSRNQMLANRIKAIQMFSQGKTYRDIQAVTGQNRAMVRILFKRCLEIAGDGRIQGYRALLPYVHLRSNARRNTVREKRPEQQGGMSCALAAILARFPDMEGKLVDQLKRDRRNKPAQYHPTGTNLVRIFHGALRREKVTDEEWPFRTKHQGRHTIVPYMRSLFRQSFSCAVGHEGGPEAKAHAATGRGPASIIPYAEPFDAVEIDAYKIDAFFSIAFQTPAATLTEVTLRRLWLLAAVERMTTAVLAYSVVYASEVRATDVAALIRKAIVEVWHPKNLTVPLLAYPPGSGLPSGVIPEAAHAVWSVTMLDGALANLACRIHDFVRRSTGFVINWGPPGHFERRPNVERTFAKIAMNVFQRFPSTTGSGHGDGRAPDAEVAAGRFKIRADEAEQLVDVHFAEHNAVAGERNYYNTPLEAMRQFLCGDSPRCMVRTLPPNIGGLPRLALRTEVVTVRGAIRSGRRPYIQLENVRYTNPLLADSAWLLGKQIVIHIDDEDLRQVRAFLTSGEEYGVLVARGKWGVTKHDLTTRRAIFSLAHRRILQLCQTDDPVQTYLDWLAVKAKANTKRQAPAPKEATEAARVARDAGVNPRLGDGSTKRKPDLRIEPIVESLKLTVMPPLPDDFFTTKKRLNNR</sequence>
<dbReference type="InterPro" id="IPR036397">
    <property type="entry name" value="RNaseH_sf"/>
</dbReference>
<evidence type="ECO:0000313" key="3">
    <source>
        <dbReference type="Proteomes" id="UP000195569"/>
    </source>
</evidence>
<dbReference type="OrthoDB" id="8736397at2"/>
<dbReference type="Gene3D" id="3.30.420.10">
    <property type="entry name" value="Ribonuclease H-like superfamily/Ribonuclease H"/>
    <property type="match status" value="1"/>
</dbReference>
<protein>
    <recommendedName>
        <fullName evidence="4">Integrase catalytic region</fullName>
    </recommendedName>
</protein>
<dbReference type="EMBL" id="CYGY02000068">
    <property type="protein sequence ID" value="SIT49459.1"/>
    <property type="molecule type" value="Genomic_DNA"/>
</dbReference>
<feature type="region of interest" description="Disordered" evidence="1">
    <location>
        <begin position="608"/>
        <end position="640"/>
    </location>
</feature>
<name>A0A1N7SPV2_9BURK</name>
<evidence type="ECO:0000313" key="2">
    <source>
        <dbReference type="EMBL" id="SIT49459.1"/>
    </source>
</evidence>
<reference evidence="2" key="1">
    <citation type="submission" date="2016-12" db="EMBL/GenBank/DDBJ databases">
        <authorList>
            <person name="Moulin L."/>
        </authorList>
    </citation>
    <scope>NUCLEOTIDE SEQUENCE [LARGE SCALE GENOMIC DNA]</scope>
    <source>
        <strain evidence="2">STM 7183</strain>
    </source>
</reference>
<comment type="caution">
    <text evidence="2">The sequence shown here is derived from an EMBL/GenBank/DDBJ whole genome shotgun (WGS) entry which is preliminary data.</text>
</comment>